<sequence length="72" mass="8132">MRLRFWRCHRPAPPAPLPRRTPNERPTWATAPTEVFPLDGPGRPGRLTRAQEWRANGGGRLPAPRRGEDGGR</sequence>
<evidence type="ECO:0000313" key="3">
    <source>
        <dbReference type="Proteomes" id="UP000280698"/>
    </source>
</evidence>
<feature type="region of interest" description="Disordered" evidence="1">
    <location>
        <begin position="1"/>
        <end position="72"/>
    </location>
</feature>
<dbReference type="EMBL" id="RJLN01000062">
    <property type="protein sequence ID" value="RNL95848.1"/>
    <property type="molecule type" value="Genomic_DNA"/>
</dbReference>
<accession>A0ABX9WCN9</accession>
<name>A0ABX9WCN9_9ACTN</name>
<evidence type="ECO:0000256" key="1">
    <source>
        <dbReference type="SAM" id="MobiDB-lite"/>
    </source>
</evidence>
<comment type="caution">
    <text evidence="2">The sequence shown here is derived from an EMBL/GenBank/DDBJ whole genome shotgun (WGS) entry which is preliminary data.</text>
</comment>
<reference evidence="2 3" key="1">
    <citation type="submission" date="2018-11" db="EMBL/GenBank/DDBJ databases">
        <title>Micromonospora sp. PPF5-17, a new actinomycetes isolated from a hot spring soil.</title>
        <authorList>
            <person name="Thawai C."/>
        </authorList>
    </citation>
    <scope>NUCLEOTIDE SEQUENCE [LARGE SCALE GENOMIC DNA]</scope>
    <source>
        <strain evidence="2 3">PPF5-17</strain>
    </source>
</reference>
<protein>
    <submittedName>
        <fullName evidence="2">Uncharacterized protein</fullName>
    </submittedName>
</protein>
<keyword evidence="3" id="KW-1185">Reference proteome</keyword>
<gene>
    <name evidence="2" type="ORF">EFE23_19815</name>
</gene>
<proteinExistence type="predicted"/>
<feature type="compositionally biased region" description="Basic residues" evidence="1">
    <location>
        <begin position="1"/>
        <end position="10"/>
    </location>
</feature>
<evidence type="ECO:0000313" key="2">
    <source>
        <dbReference type="EMBL" id="RNL95848.1"/>
    </source>
</evidence>
<organism evidence="2 3">
    <name type="scientific">Micromonospora solifontis</name>
    <dbReference type="NCBI Taxonomy" id="2487138"/>
    <lineage>
        <taxon>Bacteria</taxon>
        <taxon>Bacillati</taxon>
        <taxon>Actinomycetota</taxon>
        <taxon>Actinomycetes</taxon>
        <taxon>Micromonosporales</taxon>
        <taxon>Micromonosporaceae</taxon>
        <taxon>Micromonospora</taxon>
    </lineage>
</organism>
<dbReference type="Proteomes" id="UP000280698">
    <property type="component" value="Unassembled WGS sequence"/>
</dbReference>